<name>A0AA87YSH5_FICCA</name>
<feature type="transmembrane region" description="Helical" evidence="2">
    <location>
        <begin position="55"/>
        <end position="78"/>
    </location>
</feature>
<feature type="non-terminal residue" evidence="3">
    <location>
        <position position="1"/>
    </location>
</feature>
<accession>A0AA87YSH5</accession>
<reference evidence="3" key="1">
    <citation type="submission" date="2023-07" db="EMBL/GenBank/DDBJ databases">
        <title>draft genome sequence of fig (Ficus carica).</title>
        <authorList>
            <person name="Takahashi T."/>
            <person name="Nishimura K."/>
        </authorList>
    </citation>
    <scope>NUCLEOTIDE SEQUENCE</scope>
</reference>
<dbReference type="EMBL" id="BTGU01009051">
    <property type="protein sequence ID" value="GMN20867.1"/>
    <property type="molecule type" value="Genomic_DNA"/>
</dbReference>
<keyword evidence="4" id="KW-1185">Reference proteome</keyword>
<evidence type="ECO:0000256" key="1">
    <source>
        <dbReference type="SAM" id="MobiDB-lite"/>
    </source>
</evidence>
<sequence length="155" mass="16553">MFPAGDPPRLAGITPPAAGSVPGGRSAKDGVNDVLGLRFLCSVDRPRILSGGRCWAAALTILGVVTYILVEMVIFVRVPPGTIRTDRGRVPEEATVGHLVEDMLYVGDQRRVLGELTLRCSRAAVGLHLSSSRRVLPLVPSVLVGTPRLPPFRLP</sequence>
<comment type="caution">
    <text evidence="3">The sequence shown here is derived from an EMBL/GenBank/DDBJ whole genome shotgun (WGS) entry which is preliminary data.</text>
</comment>
<dbReference type="AlphaFoldDB" id="A0AA87YSH5"/>
<protein>
    <submittedName>
        <fullName evidence="3">Uncharacterized protein</fullName>
    </submittedName>
</protein>
<evidence type="ECO:0000313" key="3">
    <source>
        <dbReference type="EMBL" id="GMN20867.1"/>
    </source>
</evidence>
<evidence type="ECO:0000256" key="2">
    <source>
        <dbReference type="SAM" id="Phobius"/>
    </source>
</evidence>
<evidence type="ECO:0000313" key="4">
    <source>
        <dbReference type="Proteomes" id="UP001187192"/>
    </source>
</evidence>
<keyword evidence="2" id="KW-1133">Transmembrane helix</keyword>
<dbReference type="Proteomes" id="UP001187192">
    <property type="component" value="Unassembled WGS sequence"/>
</dbReference>
<feature type="region of interest" description="Disordered" evidence="1">
    <location>
        <begin position="1"/>
        <end position="25"/>
    </location>
</feature>
<keyword evidence="2" id="KW-0812">Transmembrane</keyword>
<gene>
    <name evidence="3" type="ORF">TIFTF001_051073</name>
</gene>
<keyword evidence="2" id="KW-0472">Membrane</keyword>
<proteinExistence type="predicted"/>
<organism evidence="3 4">
    <name type="scientific">Ficus carica</name>
    <name type="common">Common fig</name>
    <dbReference type="NCBI Taxonomy" id="3494"/>
    <lineage>
        <taxon>Eukaryota</taxon>
        <taxon>Viridiplantae</taxon>
        <taxon>Streptophyta</taxon>
        <taxon>Embryophyta</taxon>
        <taxon>Tracheophyta</taxon>
        <taxon>Spermatophyta</taxon>
        <taxon>Magnoliopsida</taxon>
        <taxon>eudicotyledons</taxon>
        <taxon>Gunneridae</taxon>
        <taxon>Pentapetalae</taxon>
        <taxon>rosids</taxon>
        <taxon>fabids</taxon>
        <taxon>Rosales</taxon>
        <taxon>Moraceae</taxon>
        <taxon>Ficeae</taxon>
        <taxon>Ficus</taxon>
    </lineage>
</organism>